<dbReference type="Pfam" id="PF04149">
    <property type="entry name" value="DUF397"/>
    <property type="match status" value="1"/>
</dbReference>
<keyword evidence="3" id="KW-1185">Reference proteome</keyword>
<protein>
    <submittedName>
        <fullName evidence="2">DUF397 domain-containing protein</fullName>
    </submittedName>
</protein>
<dbReference type="RefSeq" id="WP_030285430.1">
    <property type="nucleotide sequence ID" value="NZ_JBEZVI010000048.1"/>
</dbReference>
<proteinExistence type="predicted"/>
<gene>
    <name evidence="2" type="ORF">AB0E61_30500</name>
</gene>
<comment type="caution">
    <text evidence="2">The sequence shown here is derived from an EMBL/GenBank/DDBJ whole genome shotgun (WGS) entry which is preliminary data.</text>
</comment>
<dbReference type="InterPro" id="IPR007278">
    <property type="entry name" value="DUF397"/>
</dbReference>
<organism evidence="2 3">
    <name type="scientific">Streptomyces catenulae</name>
    <dbReference type="NCBI Taxonomy" id="66875"/>
    <lineage>
        <taxon>Bacteria</taxon>
        <taxon>Bacillati</taxon>
        <taxon>Actinomycetota</taxon>
        <taxon>Actinomycetes</taxon>
        <taxon>Kitasatosporales</taxon>
        <taxon>Streptomycetaceae</taxon>
        <taxon>Streptomyces</taxon>
    </lineage>
</organism>
<dbReference type="EMBL" id="JBEZVI010000048">
    <property type="protein sequence ID" value="MEU3714416.1"/>
    <property type="molecule type" value="Genomic_DNA"/>
</dbReference>
<sequence length="69" mass="7299">MSNAPAPEPLYWVKSSYSGGQGQCVEWAPDHAATTGEFKVRDSKDPHGPHLTLTAGAFTGLVTFAKSHG</sequence>
<feature type="domain" description="DUF397" evidence="1">
    <location>
        <begin position="12"/>
        <end position="66"/>
    </location>
</feature>
<evidence type="ECO:0000313" key="2">
    <source>
        <dbReference type="EMBL" id="MEU3714416.1"/>
    </source>
</evidence>
<reference evidence="2 3" key="1">
    <citation type="submission" date="2024-06" db="EMBL/GenBank/DDBJ databases">
        <title>The Natural Products Discovery Center: Release of the First 8490 Sequenced Strains for Exploring Actinobacteria Biosynthetic Diversity.</title>
        <authorList>
            <person name="Kalkreuter E."/>
            <person name="Kautsar S.A."/>
            <person name="Yang D."/>
            <person name="Bader C.D."/>
            <person name="Teijaro C.N."/>
            <person name="Fluegel L."/>
            <person name="Davis C.M."/>
            <person name="Simpson J.R."/>
            <person name="Lauterbach L."/>
            <person name="Steele A.D."/>
            <person name="Gui C."/>
            <person name="Meng S."/>
            <person name="Li G."/>
            <person name="Viehrig K."/>
            <person name="Ye F."/>
            <person name="Su P."/>
            <person name="Kiefer A.F."/>
            <person name="Nichols A."/>
            <person name="Cepeda A.J."/>
            <person name="Yan W."/>
            <person name="Fan B."/>
            <person name="Jiang Y."/>
            <person name="Adhikari A."/>
            <person name="Zheng C.-J."/>
            <person name="Schuster L."/>
            <person name="Cowan T.M."/>
            <person name="Smanski M.J."/>
            <person name="Chevrette M.G."/>
            <person name="De Carvalho L.P.S."/>
            <person name="Shen B."/>
        </authorList>
    </citation>
    <scope>NUCLEOTIDE SEQUENCE [LARGE SCALE GENOMIC DNA]</scope>
    <source>
        <strain evidence="2 3">NPDC033039</strain>
    </source>
</reference>
<accession>A0ABV2Z8T8</accession>
<evidence type="ECO:0000313" key="3">
    <source>
        <dbReference type="Proteomes" id="UP001550853"/>
    </source>
</evidence>
<evidence type="ECO:0000259" key="1">
    <source>
        <dbReference type="Pfam" id="PF04149"/>
    </source>
</evidence>
<name>A0ABV2Z8T8_9ACTN</name>
<dbReference type="Proteomes" id="UP001550853">
    <property type="component" value="Unassembled WGS sequence"/>
</dbReference>